<evidence type="ECO:0000256" key="7">
    <source>
        <dbReference type="ARBA" id="ARBA00022801"/>
    </source>
</evidence>
<keyword evidence="5" id="KW-0547">Nucleotide-binding</keyword>
<dbReference type="Gene3D" id="3.30.450.40">
    <property type="match status" value="1"/>
</dbReference>
<comment type="caution">
    <text evidence="18">The sequence shown here is derived from an EMBL/GenBank/DDBJ whole genome shotgun (WGS) entry which is preliminary data.</text>
</comment>
<evidence type="ECO:0000313" key="18">
    <source>
        <dbReference type="EMBL" id="MBS2962424.1"/>
    </source>
</evidence>
<dbReference type="PANTHER" id="PTHR43156:SF2">
    <property type="entry name" value="STAGE II SPORULATION PROTEIN E"/>
    <property type="match status" value="1"/>
</dbReference>
<dbReference type="Gene3D" id="3.30.450.20">
    <property type="entry name" value="PAS domain"/>
    <property type="match status" value="1"/>
</dbReference>
<gene>
    <name evidence="18" type="ORF">KGA66_05165</name>
</gene>
<evidence type="ECO:0000259" key="17">
    <source>
        <dbReference type="SMART" id="SM00331"/>
    </source>
</evidence>
<accession>A0A8J8BD47</accession>
<keyword evidence="6" id="KW-0418">Kinase</keyword>
<organism evidence="18 19">
    <name type="scientific">Actinocrinis puniceicyclus</name>
    <dbReference type="NCBI Taxonomy" id="977794"/>
    <lineage>
        <taxon>Bacteria</taxon>
        <taxon>Bacillati</taxon>
        <taxon>Actinomycetota</taxon>
        <taxon>Actinomycetes</taxon>
        <taxon>Catenulisporales</taxon>
        <taxon>Actinospicaceae</taxon>
        <taxon>Actinocrinis</taxon>
    </lineage>
</organism>
<dbReference type="PANTHER" id="PTHR43156">
    <property type="entry name" value="STAGE II SPORULATION PROTEIN E-RELATED"/>
    <property type="match status" value="1"/>
</dbReference>
<keyword evidence="3" id="KW-0808">Transferase</keyword>
<feature type="compositionally biased region" description="Pro residues" evidence="16">
    <location>
        <begin position="34"/>
        <end position="46"/>
    </location>
</feature>
<keyword evidence="4" id="KW-0479">Metal-binding</keyword>
<keyword evidence="11" id="KW-0464">Manganese</keyword>
<dbReference type="GO" id="GO:0016301">
    <property type="term" value="F:kinase activity"/>
    <property type="evidence" value="ECO:0007669"/>
    <property type="project" value="UniProtKB-KW"/>
</dbReference>
<dbReference type="Gene3D" id="3.60.40.10">
    <property type="entry name" value="PPM-type phosphatase domain"/>
    <property type="match status" value="1"/>
</dbReference>
<comment type="catalytic activity">
    <reaction evidence="12">
        <text>O-phospho-L-seryl-[protein] + H2O = L-seryl-[protein] + phosphate</text>
        <dbReference type="Rhea" id="RHEA:20629"/>
        <dbReference type="Rhea" id="RHEA-COMP:9863"/>
        <dbReference type="Rhea" id="RHEA-COMP:11604"/>
        <dbReference type="ChEBI" id="CHEBI:15377"/>
        <dbReference type="ChEBI" id="CHEBI:29999"/>
        <dbReference type="ChEBI" id="CHEBI:43474"/>
        <dbReference type="ChEBI" id="CHEBI:83421"/>
        <dbReference type="EC" id="3.1.3.16"/>
    </reaction>
</comment>
<evidence type="ECO:0000256" key="11">
    <source>
        <dbReference type="ARBA" id="ARBA00023211"/>
    </source>
</evidence>
<dbReference type="InterPro" id="IPR052016">
    <property type="entry name" value="Bact_Sigma-Reg"/>
</dbReference>
<evidence type="ECO:0000256" key="2">
    <source>
        <dbReference type="ARBA" id="ARBA00022553"/>
    </source>
</evidence>
<keyword evidence="7" id="KW-0378">Hydrolase</keyword>
<dbReference type="EC" id="3.1.3.16" evidence="1"/>
<dbReference type="Pfam" id="PF08448">
    <property type="entry name" value="PAS_4"/>
    <property type="match status" value="1"/>
</dbReference>
<evidence type="ECO:0000256" key="3">
    <source>
        <dbReference type="ARBA" id="ARBA00022679"/>
    </source>
</evidence>
<keyword evidence="8" id="KW-0067">ATP-binding</keyword>
<dbReference type="AlphaFoldDB" id="A0A8J8BD47"/>
<dbReference type="SUPFAM" id="SSF55781">
    <property type="entry name" value="GAF domain-like"/>
    <property type="match status" value="1"/>
</dbReference>
<evidence type="ECO:0000256" key="12">
    <source>
        <dbReference type="ARBA" id="ARBA00047761"/>
    </source>
</evidence>
<evidence type="ECO:0000256" key="14">
    <source>
        <dbReference type="ARBA" id="ARBA00075117"/>
    </source>
</evidence>
<dbReference type="GO" id="GO:0004722">
    <property type="term" value="F:protein serine/threonine phosphatase activity"/>
    <property type="evidence" value="ECO:0007669"/>
    <property type="project" value="UniProtKB-EC"/>
</dbReference>
<evidence type="ECO:0000256" key="13">
    <source>
        <dbReference type="ARBA" id="ARBA00056274"/>
    </source>
</evidence>
<keyword evidence="10" id="KW-0904">Protein phosphatase</keyword>
<dbReference type="RefSeq" id="WP_211465067.1">
    <property type="nucleotide sequence ID" value="NZ_JAGSXH010000011.1"/>
</dbReference>
<reference evidence="18" key="1">
    <citation type="submission" date="2021-04" db="EMBL/GenBank/DDBJ databases">
        <title>Genome based classification of Actinospica acidithermotolerans sp. nov., an actinobacterium isolated from an Indonesian hot spring.</title>
        <authorList>
            <person name="Kusuma A.B."/>
            <person name="Putra K.E."/>
            <person name="Nafisah S."/>
            <person name="Loh J."/>
            <person name="Nouioui I."/>
            <person name="Goodfellow M."/>
        </authorList>
    </citation>
    <scope>NUCLEOTIDE SEQUENCE</scope>
    <source>
        <strain evidence="18">DSM 45618</strain>
    </source>
</reference>
<feature type="region of interest" description="Disordered" evidence="16">
    <location>
        <begin position="1"/>
        <end position="49"/>
    </location>
</feature>
<evidence type="ECO:0000256" key="15">
    <source>
        <dbReference type="ARBA" id="ARBA00081350"/>
    </source>
</evidence>
<feature type="domain" description="PPM-type phosphatase" evidence="17">
    <location>
        <begin position="517"/>
        <end position="747"/>
    </location>
</feature>
<feature type="region of interest" description="Disordered" evidence="16">
    <location>
        <begin position="296"/>
        <end position="337"/>
    </location>
</feature>
<dbReference type="NCBIfam" id="TIGR00229">
    <property type="entry name" value="sensory_box"/>
    <property type="match status" value="1"/>
</dbReference>
<evidence type="ECO:0000256" key="5">
    <source>
        <dbReference type="ARBA" id="ARBA00022741"/>
    </source>
</evidence>
<dbReference type="InterPro" id="IPR029016">
    <property type="entry name" value="GAF-like_dom_sf"/>
</dbReference>
<evidence type="ECO:0000256" key="4">
    <source>
        <dbReference type="ARBA" id="ARBA00022723"/>
    </source>
</evidence>
<keyword evidence="9" id="KW-0460">Magnesium</keyword>
<proteinExistence type="predicted"/>
<dbReference type="GO" id="GO:0005524">
    <property type="term" value="F:ATP binding"/>
    <property type="evidence" value="ECO:0007669"/>
    <property type="project" value="UniProtKB-KW"/>
</dbReference>
<keyword evidence="19" id="KW-1185">Reference proteome</keyword>
<dbReference type="Pfam" id="PF13581">
    <property type="entry name" value="HATPase_c_2"/>
    <property type="match status" value="1"/>
</dbReference>
<evidence type="ECO:0000256" key="16">
    <source>
        <dbReference type="SAM" id="MobiDB-lite"/>
    </source>
</evidence>
<dbReference type="Pfam" id="PF07228">
    <property type="entry name" value="SpoIIE"/>
    <property type="match status" value="1"/>
</dbReference>
<keyword evidence="2" id="KW-0597">Phosphoprotein</keyword>
<evidence type="ECO:0000256" key="6">
    <source>
        <dbReference type="ARBA" id="ARBA00022777"/>
    </source>
</evidence>
<protein>
    <recommendedName>
        <fullName evidence="1">protein-serine/threonine phosphatase</fullName>
        <ecNumber evidence="1">3.1.3.16</ecNumber>
    </recommendedName>
    <alternativeName>
        <fullName evidence="15">Protein-serine/threonine phosphatase</fullName>
    </alternativeName>
    <alternativeName>
        <fullName evidence="14">Serine/threonine-protein kinase</fullName>
    </alternativeName>
</protein>
<dbReference type="Gene3D" id="3.30.565.10">
    <property type="entry name" value="Histidine kinase-like ATPase, C-terminal domain"/>
    <property type="match status" value="1"/>
</dbReference>
<dbReference type="FunFam" id="3.60.40.10:FF:000005">
    <property type="entry name" value="Serine/threonine protein phosphatase"/>
    <property type="match status" value="1"/>
</dbReference>
<evidence type="ECO:0000256" key="1">
    <source>
        <dbReference type="ARBA" id="ARBA00013081"/>
    </source>
</evidence>
<dbReference type="InterPro" id="IPR013656">
    <property type="entry name" value="PAS_4"/>
</dbReference>
<evidence type="ECO:0000256" key="9">
    <source>
        <dbReference type="ARBA" id="ARBA00022842"/>
    </source>
</evidence>
<dbReference type="InterPro" id="IPR036457">
    <property type="entry name" value="PPM-type-like_dom_sf"/>
</dbReference>
<dbReference type="PRINTS" id="PR01217">
    <property type="entry name" value="PRICHEXTENSN"/>
</dbReference>
<dbReference type="InterPro" id="IPR001932">
    <property type="entry name" value="PPM-type_phosphatase-like_dom"/>
</dbReference>
<feature type="compositionally biased region" description="Pro residues" evidence="16">
    <location>
        <begin position="359"/>
        <end position="420"/>
    </location>
</feature>
<dbReference type="GO" id="GO:0046872">
    <property type="term" value="F:metal ion binding"/>
    <property type="evidence" value="ECO:0007669"/>
    <property type="project" value="UniProtKB-KW"/>
</dbReference>
<dbReference type="InterPro" id="IPR003594">
    <property type="entry name" value="HATPase_dom"/>
</dbReference>
<dbReference type="InterPro" id="IPR035965">
    <property type="entry name" value="PAS-like_dom_sf"/>
</dbReference>
<dbReference type="SMART" id="SM00331">
    <property type="entry name" value="PP2C_SIG"/>
    <property type="match status" value="1"/>
</dbReference>
<feature type="region of interest" description="Disordered" evidence="16">
    <location>
        <begin position="353"/>
        <end position="445"/>
    </location>
</feature>
<evidence type="ECO:0000256" key="8">
    <source>
        <dbReference type="ARBA" id="ARBA00022840"/>
    </source>
</evidence>
<name>A0A8J8BD47_9ACTN</name>
<feature type="compositionally biased region" description="Basic residues" evidence="16">
    <location>
        <begin position="309"/>
        <end position="319"/>
    </location>
</feature>
<sequence>MPAAFDSSTGGAPDRRAAGAAVPDPEGVADDAPEPGPGAEPEPGPEPDAAAWRTVIGAAYGRSLTQLAASAVDPRHIDVERALFETLFDQVPVGIAIYDTERRYVLVNKALSGYDGVPADGHVGRRLEDIVPELGQSVPLLQQHVLDTGEPVVDMLVKGSTRNAEAGRWRYWSISYARLQTEDGRVVGLTAVVVDVTERQETVERNRLARERAALLSAANSRIGTTLDIDRIAAALAEVAVPQFCDTATVFLLDATRQPGVAHSGTVATISSAALSAATPGPTLYVRTAAIRSQAGAAASGAQPQGTPPRKHSGRRTRLRGADRRLPPIEPGTQLHDCLVGGRARFLELASDAREPASAVPPPPSTTPPPPSPAPPPPSPAPPPPSPAPPPPSPAPPTHPTHPTPPTPPMPPQPQTPQPVTPTVLDEGGPAYLESTSARPAERSIVTPLKARGSLLGAVRFQRNPQRGAFTLVDLETADELAARAAVSMDNARLYLRERDTALMLQRSLLPQRFEAVEGTQVAFRYRPGPTGAQVGGDWWDVIRLPCRRIAFVIGDVMGSGLSAAGIMSQFRTAARTLAQLDLSPALVLRELDALGHSMSESHLATCVYTVYDPVTGECVLASAGHPPPVLATAGGGVELVELSPGAPLGLGGQRFEERRFVVEPGCALALYTDGLVEGRDRDIETGIDELLGALSKSSPVGPWPQATGSAPGQADARRLEAACDAAFEPLLGPQRGDDATLLIASLGRFPEDQLASWVLTSQPTVAGRARELVRRQLLAWSAAERDHDGRPARPVPDVTDVVELLVSELVTNALRYGRGPIGLRLLRGTATVVCEVADELDAAPRLRTVQYGEEGGRGLYLVDQLSLSWGTRTTAHGKIVWFEV</sequence>
<dbReference type="SUPFAM" id="SSF81606">
    <property type="entry name" value="PP2C-like"/>
    <property type="match status" value="1"/>
</dbReference>
<dbReference type="Proteomes" id="UP000677913">
    <property type="component" value="Unassembled WGS sequence"/>
</dbReference>
<dbReference type="EMBL" id="JAGSXH010000011">
    <property type="protein sequence ID" value="MBS2962424.1"/>
    <property type="molecule type" value="Genomic_DNA"/>
</dbReference>
<evidence type="ECO:0000256" key="10">
    <source>
        <dbReference type="ARBA" id="ARBA00022912"/>
    </source>
</evidence>
<dbReference type="SUPFAM" id="SSF55874">
    <property type="entry name" value="ATPase domain of HSP90 chaperone/DNA topoisomerase II/histidine kinase"/>
    <property type="match status" value="1"/>
</dbReference>
<feature type="compositionally biased region" description="Low complexity" evidence="16">
    <location>
        <begin position="296"/>
        <end position="305"/>
    </location>
</feature>
<dbReference type="InterPro" id="IPR036890">
    <property type="entry name" value="HATPase_C_sf"/>
</dbReference>
<dbReference type="InterPro" id="IPR000014">
    <property type="entry name" value="PAS"/>
</dbReference>
<dbReference type="SUPFAM" id="SSF55785">
    <property type="entry name" value="PYP-like sensor domain (PAS domain)"/>
    <property type="match status" value="1"/>
</dbReference>
<evidence type="ECO:0000313" key="19">
    <source>
        <dbReference type="Proteomes" id="UP000677913"/>
    </source>
</evidence>
<dbReference type="CDD" id="cd16936">
    <property type="entry name" value="HATPase_RsbW-like"/>
    <property type="match status" value="1"/>
</dbReference>
<comment type="function">
    <text evidence="13">Primarily acts as an independent SigF regulator that is sensitive to the osmosensory signal, mediating the cross talk of PknD with the SigF regulon. Possesses both phosphatase and kinase activities. The kinase domain functions as a classic anti-sigma factor-like kinase to phosphorylate the anti-anti-sigma factor domain at the canonical regulatory site, and the phosphatase domain antagonizes this activity.</text>
</comment>